<evidence type="ECO:0000256" key="1">
    <source>
        <dbReference type="SAM" id="MobiDB-lite"/>
    </source>
</evidence>
<dbReference type="AlphaFoldDB" id="A0AAD9PA99"/>
<evidence type="ECO:0000313" key="2">
    <source>
        <dbReference type="EMBL" id="KAK2191045.1"/>
    </source>
</evidence>
<name>A0AAD9PA99_RIDPI</name>
<organism evidence="2 3">
    <name type="scientific">Ridgeia piscesae</name>
    <name type="common">Tubeworm</name>
    <dbReference type="NCBI Taxonomy" id="27915"/>
    <lineage>
        <taxon>Eukaryota</taxon>
        <taxon>Metazoa</taxon>
        <taxon>Spiralia</taxon>
        <taxon>Lophotrochozoa</taxon>
        <taxon>Annelida</taxon>
        <taxon>Polychaeta</taxon>
        <taxon>Sedentaria</taxon>
        <taxon>Canalipalpata</taxon>
        <taxon>Sabellida</taxon>
        <taxon>Siboglinidae</taxon>
        <taxon>Ridgeia</taxon>
    </lineage>
</organism>
<comment type="caution">
    <text evidence="2">The sequence shown here is derived from an EMBL/GenBank/DDBJ whole genome shotgun (WGS) entry which is preliminary data.</text>
</comment>
<gene>
    <name evidence="2" type="ORF">NP493_60g00010</name>
</gene>
<sequence length="464" mass="53343">MKDILEIIEYTKFLNEAVDRTFNIHTDEWNLAVINKSLRLLHSKTISYPELHAVRVAFQTYESGVSNGMLIDERTLQRSLKLSGRMISPLKMMHRIKHMKQHFDDPERIQLHEYLDLLLWCDKYEEGDFRVEHMDQSKDDLRLFKLVDFDTLLSHYDERLTRSLDRKYLEQEWGFSKVQHGSAQMPRDILPVDPAYRQRQVRRHGSRYHRLKTELDLSQRDLSVARAGFLRDAGQGARGQGLAAELQSPRQDTPVSRPLSVQEMHESLSRRTRSAAGSRADVSGRHSAGVLPLRPPLTECDRPQTAPAVTQDDIRATAYTIEGLKFEMATLEMKYKQHLAEDLDYMLPGYRDRAEKKTPGPRQPEAPKTHQKRKPRLTTSAIDRLCHPPNPGPSPCHAKMCDARFRSCRRMRRRAARFVTVPVITKSAAPEGKGSTTSQQSFPLQTTKYPRVCSTSTTTTTRQG</sequence>
<dbReference type="Proteomes" id="UP001209878">
    <property type="component" value="Unassembled WGS sequence"/>
</dbReference>
<protein>
    <submittedName>
        <fullName evidence="2">Uncharacterized protein</fullName>
    </submittedName>
</protein>
<accession>A0AAD9PA99</accession>
<feature type="compositionally biased region" description="Polar residues" evidence="1">
    <location>
        <begin position="434"/>
        <end position="448"/>
    </location>
</feature>
<feature type="region of interest" description="Disordered" evidence="1">
    <location>
        <begin position="240"/>
        <end position="307"/>
    </location>
</feature>
<dbReference type="EMBL" id="JAODUO010000061">
    <property type="protein sequence ID" value="KAK2191045.1"/>
    <property type="molecule type" value="Genomic_DNA"/>
</dbReference>
<feature type="region of interest" description="Disordered" evidence="1">
    <location>
        <begin position="427"/>
        <end position="448"/>
    </location>
</feature>
<evidence type="ECO:0000313" key="3">
    <source>
        <dbReference type="Proteomes" id="UP001209878"/>
    </source>
</evidence>
<keyword evidence="3" id="KW-1185">Reference proteome</keyword>
<proteinExistence type="predicted"/>
<feature type="region of interest" description="Disordered" evidence="1">
    <location>
        <begin position="352"/>
        <end position="377"/>
    </location>
</feature>
<reference evidence="2" key="1">
    <citation type="journal article" date="2023" name="Mol. Biol. Evol.">
        <title>Third-Generation Sequencing Reveals the Adaptive Role of the Epigenome in Three Deep-Sea Polychaetes.</title>
        <authorList>
            <person name="Perez M."/>
            <person name="Aroh O."/>
            <person name="Sun Y."/>
            <person name="Lan Y."/>
            <person name="Juniper S.K."/>
            <person name="Young C.R."/>
            <person name="Angers B."/>
            <person name="Qian P.Y."/>
        </authorList>
    </citation>
    <scope>NUCLEOTIDE SEQUENCE</scope>
    <source>
        <strain evidence="2">R07B-5</strain>
    </source>
</reference>